<evidence type="ECO:0000256" key="1">
    <source>
        <dbReference type="SAM" id="MobiDB-lite"/>
    </source>
</evidence>
<evidence type="ECO:0000256" key="2">
    <source>
        <dbReference type="SAM" id="SignalP"/>
    </source>
</evidence>
<accession>A0A6J4V0A0</accession>
<dbReference type="PROSITE" id="PS51257">
    <property type="entry name" value="PROKAR_LIPOPROTEIN"/>
    <property type="match status" value="1"/>
</dbReference>
<evidence type="ECO:0000313" key="3">
    <source>
        <dbReference type="EMBL" id="CAA9563637.1"/>
    </source>
</evidence>
<sequence>MVARRHLATLALLPALALALSACSPESGRGGRGGSEGADVGNTGDAVQLHGDKDQDERIYLDTPRRPPIEGS</sequence>
<dbReference type="EMBL" id="CADCWL010000089">
    <property type="protein sequence ID" value="CAA9563637.1"/>
    <property type="molecule type" value="Genomic_DNA"/>
</dbReference>
<protein>
    <submittedName>
        <fullName evidence="3">Uncharacterized protein</fullName>
    </submittedName>
</protein>
<feature type="region of interest" description="Disordered" evidence="1">
    <location>
        <begin position="23"/>
        <end position="72"/>
    </location>
</feature>
<reference evidence="3" key="1">
    <citation type="submission" date="2020-02" db="EMBL/GenBank/DDBJ databases">
        <authorList>
            <person name="Meier V. D."/>
        </authorList>
    </citation>
    <scope>NUCLEOTIDE SEQUENCE</scope>
    <source>
        <strain evidence="3">AVDCRST_MAG19</strain>
    </source>
</reference>
<feature type="signal peptide" evidence="2">
    <location>
        <begin position="1"/>
        <end position="19"/>
    </location>
</feature>
<gene>
    <name evidence="3" type="ORF">AVDCRST_MAG19-2037</name>
</gene>
<keyword evidence="2" id="KW-0732">Signal</keyword>
<proteinExistence type="predicted"/>
<feature type="chain" id="PRO_5027058476" evidence="2">
    <location>
        <begin position="20"/>
        <end position="72"/>
    </location>
</feature>
<name>A0A6J4V0A0_9BACT</name>
<feature type="compositionally biased region" description="Basic and acidic residues" evidence="1">
    <location>
        <begin position="50"/>
        <end position="72"/>
    </location>
</feature>
<dbReference type="AlphaFoldDB" id="A0A6J4V0A0"/>
<organism evidence="3">
    <name type="scientific">uncultured Thermomicrobiales bacterium</name>
    <dbReference type="NCBI Taxonomy" id="1645740"/>
    <lineage>
        <taxon>Bacteria</taxon>
        <taxon>Pseudomonadati</taxon>
        <taxon>Thermomicrobiota</taxon>
        <taxon>Thermomicrobia</taxon>
        <taxon>Thermomicrobiales</taxon>
        <taxon>environmental samples</taxon>
    </lineage>
</organism>